<name>A0A932I5X5_UNCTE</name>
<evidence type="ECO:0000256" key="1">
    <source>
        <dbReference type="ARBA" id="ARBA00004141"/>
    </source>
</evidence>
<evidence type="ECO:0000256" key="2">
    <source>
        <dbReference type="ARBA" id="ARBA00022692"/>
    </source>
</evidence>
<organism evidence="6 7">
    <name type="scientific">Tectimicrobiota bacterium</name>
    <dbReference type="NCBI Taxonomy" id="2528274"/>
    <lineage>
        <taxon>Bacteria</taxon>
        <taxon>Pseudomonadati</taxon>
        <taxon>Nitrospinota/Tectimicrobiota group</taxon>
        <taxon>Candidatus Tectimicrobiota</taxon>
    </lineage>
</organism>
<gene>
    <name evidence="6" type="ORF">HYZ11_19045</name>
</gene>
<comment type="caution">
    <text evidence="6">The sequence shown here is derived from an EMBL/GenBank/DDBJ whole genome shotgun (WGS) entry which is preliminary data.</text>
</comment>
<keyword evidence="3 5" id="KW-1133">Transmembrane helix</keyword>
<dbReference type="PANTHER" id="PTHR11040">
    <property type="entry name" value="ZINC/IRON TRANSPORTER"/>
    <property type="match status" value="1"/>
</dbReference>
<dbReference type="Pfam" id="PF02535">
    <property type="entry name" value="Zip"/>
    <property type="match status" value="1"/>
</dbReference>
<feature type="transmembrane region" description="Helical" evidence="5">
    <location>
        <begin position="163"/>
        <end position="185"/>
    </location>
</feature>
<feature type="transmembrane region" description="Helical" evidence="5">
    <location>
        <begin position="132"/>
        <end position="154"/>
    </location>
</feature>
<keyword evidence="2 5" id="KW-0812">Transmembrane</keyword>
<dbReference type="EMBL" id="JACPUR010000041">
    <property type="protein sequence ID" value="MBI3129709.1"/>
    <property type="molecule type" value="Genomic_DNA"/>
</dbReference>
<dbReference type="GO" id="GO:0016020">
    <property type="term" value="C:membrane"/>
    <property type="evidence" value="ECO:0007669"/>
    <property type="project" value="UniProtKB-SubCell"/>
</dbReference>
<dbReference type="Proteomes" id="UP000782312">
    <property type="component" value="Unassembled WGS sequence"/>
</dbReference>
<evidence type="ECO:0000313" key="6">
    <source>
        <dbReference type="EMBL" id="MBI3129709.1"/>
    </source>
</evidence>
<dbReference type="PANTHER" id="PTHR11040:SF70">
    <property type="entry name" value="OS05G0316100 PROTEIN"/>
    <property type="match status" value="1"/>
</dbReference>
<evidence type="ECO:0000256" key="4">
    <source>
        <dbReference type="ARBA" id="ARBA00023136"/>
    </source>
</evidence>
<reference evidence="6" key="1">
    <citation type="submission" date="2020-07" db="EMBL/GenBank/DDBJ databases">
        <title>Huge and variable diversity of episymbiotic CPR bacteria and DPANN archaea in groundwater ecosystems.</title>
        <authorList>
            <person name="He C.Y."/>
            <person name="Keren R."/>
            <person name="Whittaker M."/>
            <person name="Farag I.F."/>
            <person name="Doudna J."/>
            <person name="Cate J.H.D."/>
            <person name="Banfield J.F."/>
        </authorList>
    </citation>
    <scope>NUCLEOTIDE SEQUENCE</scope>
    <source>
        <strain evidence="6">NC_groundwater_763_Ag_S-0.2um_68_21</strain>
    </source>
</reference>
<sequence>MLVVLLFSAVAAATAAGGAVPFLALGRVPMRTLGMAYALASGLMLGAGYLLLEAGLKDKGHSAVVLMSGAALGVLYTYWTHWFSRTGEMESIPSGEIPPGLGYKIVLLNALHSASEGVAIGAGMALSTRMGVFLALSLAVHNIAEAVTLTSVLLRREVRLGEAALLCVITNVPQILLAVTAFAVVSAARGLLPWALGFAAGALAYLVLTELLPDSYRQASHTWVAAAVSFSTGMVILLKGFFA</sequence>
<comment type="subcellular location">
    <subcellularLocation>
        <location evidence="1">Membrane</location>
        <topology evidence="1">Multi-pass membrane protein</topology>
    </subcellularLocation>
</comment>
<dbReference type="InterPro" id="IPR003689">
    <property type="entry name" value="ZIP"/>
</dbReference>
<evidence type="ECO:0000256" key="5">
    <source>
        <dbReference type="SAM" id="Phobius"/>
    </source>
</evidence>
<feature type="transmembrane region" description="Helical" evidence="5">
    <location>
        <begin position="64"/>
        <end position="83"/>
    </location>
</feature>
<dbReference type="AlphaFoldDB" id="A0A932I5X5"/>
<dbReference type="GO" id="GO:0005385">
    <property type="term" value="F:zinc ion transmembrane transporter activity"/>
    <property type="evidence" value="ECO:0007669"/>
    <property type="project" value="TreeGrafter"/>
</dbReference>
<accession>A0A932I5X5</accession>
<feature type="transmembrane region" description="Helical" evidence="5">
    <location>
        <begin position="223"/>
        <end position="242"/>
    </location>
</feature>
<proteinExistence type="predicted"/>
<protein>
    <submittedName>
        <fullName evidence="6">ZIP family metal transporter</fullName>
    </submittedName>
</protein>
<feature type="transmembrane region" description="Helical" evidence="5">
    <location>
        <begin position="34"/>
        <end position="52"/>
    </location>
</feature>
<keyword evidence="4 5" id="KW-0472">Membrane</keyword>
<feature type="transmembrane region" description="Helical" evidence="5">
    <location>
        <begin position="191"/>
        <end position="211"/>
    </location>
</feature>
<evidence type="ECO:0000256" key="3">
    <source>
        <dbReference type="ARBA" id="ARBA00022989"/>
    </source>
</evidence>
<evidence type="ECO:0000313" key="7">
    <source>
        <dbReference type="Proteomes" id="UP000782312"/>
    </source>
</evidence>